<evidence type="ECO:0000256" key="1">
    <source>
        <dbReference type="SAM" id="MobiDB-lite"/>
    </source>
</evidence>
<keyword evidence="3" id="KW-1185">Reference proteome</keyword>
<dbReference type="Proteomes" id="UP000775547">
    <property type="component" value="Unassembled WGS sequence"/>
</dbReference>
<sequence length="195" mass="21356">MSGHPYSTGNTHAKDLKTPPFPLKCDFGGPYGRMRILVPTSPTLSLAQALSPKSAKDDDGESSEGRGRRRVTLWGSEEDLSPRPGNFGKFTAWRQAFNGLPFPVRRNFGGLYEIPQILVPTSPALSLPPALSPTSADGEVRRRVTLWGSEEDLSPQQGNFGAKATALRQAFNNRIGKTLRNIKVFTRTQPSPHQT</sequence>
<evidence type="ECO:0000313" key="2">
    <source>
        <dbReference type="EMBL" id="KAG5641080.1"/>
    </source>
</evidence>
<reference evidence="2" key="1">
    <citation type="submission" date="2020-07" db="EMBL/GenBank/DDBJ databases">
        <authorList>
            <person name="Nieuwenhuis M."/>
            <person name="Van De Peppel L.J.J."/>
        </authorList>
    </citation>
    <scope>NUCLEOTIDE SEQUENCE</scope>
    <source>
        <strain evidence="2">AP01</strain>
        <tissue evidence="2">Mycelium</tissue>
    </source>
</reference>
<name>A0A9P7G5A0_9AGAR</name>
<protein>
    <submittedName>
        <fullName evidence="2">Uncharacterized protein</fullName>
    </submittedName>
</protein>
<proteinExistence type="predicted"/>
<feature type="compositionally biased region" description="Polar residues" evidence="1">
    <location>
        <begin position="1"/>
        <end position="11"/>
    </location>
</feature>
<feature type="region of interest" description="Disordered" evidence="1">
    <location>
        <begin position="47"/>
        <end position="77"/>
    </location>
</feature>
<dbReference type="EMBL" id="JABCKV010000395">
    <property type="protein sequence ID" value="KAG5641080.1"/>
    <property type="molecule type" value="Genomic_DNA"/>
</dbReference>
<comment type="caution">
    <text evidence="2">The sequence shown here is derived from an EMBL/GenBank/DDBJ whole genome shotgun (WGS) entry which is preliminary data.</text>
</comment>
<dbReference type="AlphaFoldDB" id="A0A9P7G5A0"/>
<evidence type="ECO:0000313" key="3">
    <source>
        <dbReference type="Proteomes" id="UP000775547"/>
    </source>
</evidence>
<organism evidence="2 3">
    <name type="scientific">Asterophora parasitica</name>
    <dbReference type="NCBI Taxonomy" id="117018"/>
    <lineage>
        <taxon>Eukaryota</taxon>
        <taxon>Fungi</taxon>
        <taxon>Dikarya</taxon>
        <taxon>Basidiomycota</taxon>
        <taxon>Agaricomycotina</taxon>
        <taxon>Agaricomycetes</taxon>
        <taxon>Agaricomycetidae</taxon>
        <taxon>Agaricales</taxon>
        <taxon>Tricholomatineae</taxon>
        <taxon>Lyophyllaceae</taxon>
        <taxon>Asterophora</taxon>
    </lineage>
</organism>
<reference evidence="2" key="2">
    <citation type="submission" date="2021-10" db="EMBL/GenBank/DDBJ databases">
        <title>Phylogenomics reveals ancestral predisposition of the termite-cultivated fungus Termitomyces towards a domesticated lifestyle.</title>
        <authorList>
            <person name="Auxier B."/>
            <person name="Grum-Grzhimaylo A."/>
            <person name="Cardenas M.E."/>
            <person name="Lodge J.D."/>
            <person name="Laessoe T."/>
            <person name="Pedersen O."/>
            <person name="Smith M.E."/>
            <person name="Kuyper T.W."/>
            <person name="Franco-Molano E.A."/>
            <person name="Baroni T.J."/>
            <person name="Aanen D.K."/>
        </authorList>
    </citation>
    <scope>NUCLEOTIDE SEQUENCE</scope>
    <source>
        <strain evidence="2">AP01</strain>
        <tissue evidence="2">Mycelium</tissue>
    </source>
</reference>
<feature type="region of interest" description="Disordered" evidence="1">
    <location>
        <begin position="1"/>
        <end position="21"/>
    </location>
</feature>
<accession>A0A9P7G5A0</accession>
<gene>
    <name evidence="2" type="ORF">DXG03_006059</name>
</gene>